<dbReference type="GeneID" id="89544368"/>
<dbReference type="Proteomes" id="UP000330809">
    <property type="component" value="Unassembled WGS sequence"/>
</dbReference>
<accession>A0A266ZMH5</accession>
<evidence type="ECO:0000259" key="1">
    <source>
        <dbReference type="PROSITE" id="PS51819"/>
    </source>
</evidence>
<protein>
    <submittedName>
        <fullName evidence="3">Ring-cleaving dioxygenase</fullName>
    </submittedName>
    <submittedName>
        <fullName evidence="2">VOC family protein</fullName>
    </submittedName>
</protein>
<keyword evidence="3" id="KW-0223">Dioxygenase</keyword>
<dbReference type="PANTHER" id="PTHR21366">
    <property type="entry name" value="GLYOXALASE FAMILY PROTEIN"/>
    <property type="match status" value="1"/>
</dbReference>
<dbReference type="EMBL" id="JAQJVI010000036">
    <property type="protein sequence ID" value="MDA7024093.1"/>
    <property type="molecule type" value="Genomic_DNA"/>
</dbReference>
<dbReference type="RefSeq" id="WP_095018112.1">
    <property type="nucleotide sequence ID" value="NZ_CAACYJ010000035.1"/>
</dbReference>
<dbReference type="AlphaFoldDB" id="A0A266ZMH5"/>
<evidence type="ECO:0000313" key="5">
    <source>
        <dbReference type="Proteomes" id="UP001212337"/>
    </source>
</evidence>
<dbReference type="InterPro" id="IPR050383">
    <property type="entry name" value="GlyoxalaseI/FosfomycinResist"/>
</dbReference>
<gene>
    <name evidence="3" type="ORF">NCTC10754_02722</name>
    <name evidence="2" type="ORF">PI499_19705</name>
</gene>
<dbReference type="Proteomes" id="UP001212337">
    <property type="component" value="Unassembled WGS sequence"/>
</dbReference>
<name>A0A266ZMH5_PSEFR</name>
<dbReference type="EMBL" id="CAACYJ010000035">
    <property type="protein sequence ID" value="VFB20109.1"/>
    <property type="molecule type" value="Genomic_DNA"/>
</dbReference>
<feature type="domain" description="VOC" evidence="1">
    <location>
        <begin position="5"/>
        <end position="125"/>
    </location>
</feature>
<dbReference type="Pfam" id="PF00903">
    <property type="entry name" value="Glyoxalase"/>
    <property type="match status" value="1"/>
</dbReference>
<keyword evidence="3" id="KW-0560">Oxidoreductase</keyword>
<dbReference type="InterPro" id="IPR037523">
    <property type="entry name" value="VOC_core"/>
</dbReference>
<dbReference type="PANTHER" id="PTHR21366:SF14">
    <property type="entry name" value="GLYOXALASE DOMAIN-CONTAINING PROTEIN 5"/>
    <property type="match status" value="1"/>
</dbReference>
<dbReference type="CDD" id="cd07253">
    <property type="entry name" value="GLOD5"/>
    <property type="match status" value="1"/>
</dbReference>
<evidence type="ECO:0000313" key="3">
    <source>
        <dbReference type="EMBL" id="VFB20109.1"/>
    </source>
</evidence>
<reference evidence="3 4" key="1">
    <citation type="submission" date="2019-02" db="EMBL/GenBank/DDBJ databases">
        <authorList>
            <consortium name="Pathogen Informatics"/>
        </authorList>
    </citation>
    <scope>NUCLEOTIDE SEQUENCE [LARGE SCALE GENOMIC DNA]</scope>
    <source>
        <strain evidence="3 4">3012STDY7103891</strain>
    </source>
</reference>
<evidence type="ECO:0000313" key="2">
    <source>
        <dbReference type="EMBL" id="MDA7024093.1"/>
    </source>
</evidence>
<evidence type="ECO:0000313" key="4">
    <source>
        <dbReference type="Proteomes" id="UP000330809"/>
    </source>
</evidence>
<sequence>MQISHLDHLVLTVRDIPTSLDFYSRVLGMQPVVFGQGRHALGFGQQKINLHQAGAEFEPKASQPLPGSADLCFIVATPLDAVIEQLHGLGVAILEGPVMRTGAQGPIRSIYLRDPDLNLIELSNRVESAA</sequence>
<dbReference type="GO" id="GO:0051213">
    <property type="term" value="F:dioxygenase activity"/>
    <property type="evidence" value="ECO:0007669"/>
    <property type="project" value="UniProtKB-KW"/>
</dbReference>
<reference evidence="2 5" key="2">
    <citation type="submission" date="2023-01" db="EMBL/GenBank/DDBJ databases">
        <title>Effects of deletion of Siderophore biosynthase gene in Pseudomonas fragi on quorum sensing and spoliage ability.</title>
        <authorList>
            <person name="Cui F."/>
            <person name="Wang D."/>
            <person name="Liu J."/>
            <person name="Wang Q."/>
            <person name="Li T."/>
            <person name="Li J."/>
        </authorList>
    </citation>
    <scope>NUCLEOTIDE SEQUENCE [LARGE SCALE GENOMIC DNA]</scope>
    <source>
        <strain evidence="2 5">MS-10</strain>
    </source>
</reference>
<dbReference type="SUPFAM" id="SSF54593">
    <property type="entry name" value="Glyoxalase/Bleomycin resistance protein/Dihydroxybiphenyl dioxygenase"/>
    <property type="match status" value="1"/>
</dbReference>
<dbReference type="Gene3D" id="3.10.180.10">
    <property type="entry name" value="2,3-Dihydroxybiphenyl 1,2-Dioxygenase, domain 1"/>
    <property type="match status" value="1"/>
</dbReference>
<dbReference type="PROSITE" id="PS51819">
    <property type="entry name" value="VOC"/>
    <property type="match status" value="1"/>
</dbReference>
<dbReference type="InterPro" id="IPR029068">
    <property type="entry name" value="Glyas_Bleomycin-R_OHBP_Dase"/>
</dbReference>
<dbReference type="InterPro" id="IPR004360">
    <property type="entry name" value="Glyas_Fos-R_dOase_dom"/>
</dbReference>
<organism evidence="3 4">
    <name type="scientific">Pseudomonas fragi</name>
    <dbReference type="NCBI Taxonomy" id="296"/>
    <lineage>
        <taxon>Bacteria</taxon>
        <taxon>Pseudomonadati</taxon>
        <taxon>Pseudomonadota</taxon>
        <taxon>Gammaproteobacteria</taxon>
        <taxon>Pseudomonadales</taxon>
        <taxon>Pseudomonadaceae</taxon>
        <taxon>Pseudomonas</taxon>
    </lineage>
</organism>
<keyword evidence="5" id="KW-1185">Reference proteome</keyword>
<proteinExistence type="predicted"/>